<sequence>MAIDVIHSDDPNMTHPEPGLRRQVMSFSPDMMLVRHRMEKGWVGAKHSHPHEQMVYVVSGHIVFESPDGKFDAKAGDCFLVAGGVEHQASAPEDSEVLDIFTPYREDYAPKV</sequence>
<dbReference type="EMBL" id="FNVA01000003">
    <property type="protein sequence ID" value="SEG16525.1"/>
    <property type="molecule type" value="Genomic_DNA"/>
</dbReference>
<accession>A0A1H5XYB0</accession>
<dbReference type="AlphaFoldDB" id="A0A1H5XYB0"/>
<dbReference type="InterPro" id="IPR052535">
    <property type="entry name" value="Bacilysin_H2HPP_isomerase"/>
</dbReference>
<feature type="domain" description="Cupin type-2" evidence="2">
    <location>
        <begin position="36"/>
        <end position="98"/>
    </location>
</feature>
<dbReference type="PANTHER" id="PTHR40112">
    <property type="entry name" value="H2HPP ISOMERASE"/>
    <property type="match status" value="1"/>
</dbReference>
<evidence type="ECO:0000313" key="4">
    <source>
        <dbReference type="Proteomes" id="UP000236728"/>
    </source>
</evidence>
<gene>
    <name evidence="3" type="ORF">SAMN05421819_2025</name>
</gene>
<feature type="region of interest" description="Disordered" evidence="1">
    <location>
        <begin position="1"/>
        <end position="20"/>
    </location>
</feature>
<evidence type="ECO:0000256" key="1">
    <source>
        <dbReference type="SAM" id="MobiDB-lite"/>
    </source>
</evidence>
<dbReference type="SUPFAM" id="SSF51182">
    <property type="entry name" value="RmlC-like cupins"/>
    <property type="match status" value="1"/>
</dbReference>
<dbReference type="InterPro" id="IPR014710">
    <property type="entry name" value="RmlC-like_jellyroll"/>
</dbReference>
<dbReference type="Proteomes" id="UP000236728">
    <property type="component" value="Unassembled WGS sequence"/>
</dbReference>
<dbReference type="InterPro" id="IPR011051">
    <property type="entry name" value="RmlC_Cupin_sf"/>
</dbReference>
<evidence type="ECO:0000313" key="3">
    <source>
        <dbReference type="EMBL" id="SEG16525.1"/>
    </source>
</evidence>
<protein>
    <submittedName>
        <fullName evidence="3">Cupin domain-containing protein</fullName>
    </submittedName>
</protein>
<dbReference type="Gene3D" id="2.60.120.10">
    <property type="entry name" value="Jelly Rolls"/>
    <property type="match status" value="1"/>
</dbReference>
<dbReference type="RefSeq" id="WP_235011493.1">
    <property type="nucleotide sequence ID" value="NZ_FNVA01000003.1"/>
</dbReference>
<dbReference type="PANTHER" id="PTHR40112:SF1">
    <property type="entry name" value="H2HPP ISOMERASE"/>
    <property type="match status" value="1"/>
</dbReference>
<proteinExistence type="predicted"/>
<evidence type="ECO:0000259" key="2">
    <source>
        <dbReference type="Pfam" id="PF07883"/>
    </source>
</evidence>
<name>A0A1H5XYB0_9BACT</name>
<dbReference type="InterPro" id="IPR013096">
    <property type="entry name" value="Cupin_2"/>
</dbReference>
<feature type="compositionally biased region" description="Basic and acidic residues" evidence="1">
    <location>
        <begin position="1"/>
        <end position="12"/>
    </location>
</feature>
<dbReference type="Pfam" id="PF07883">
    <property type="entry name" value="Cupin_2"/>
    <property type="match status" value="1"/>
</dbReference>
<organism evidence="3 4">
    <name type="scientific">Bryocella elongata</name>
    <dbReference type="NCBI Taxonomy" id="863522"/>
    <lineage>
        <taxon>Bacteria</taxon>
        <taxon>Pseudomonadati</taxon>
        <taxon>Acidobacteriota</taxon>
        <taxon>Terriglobia</taxon>
        <taxon>Terriglobales</taxon>
        <taxon>Acidobacteriaceae</taxon>
        <taxon>Bryocella</taxon>
    </lineage>
</organism>
<dbReference type="CDD" id="cd02238">
    <property type="entry name" value="cupin_KdgF"/>
    <property type="match status" value="1"/>
</dbReference>
<keyword evidence="4" id="KW-1185">Reference proteome</keyword>
<reference evidence="3 4" key="1">
    <citation type="submission" date="2016-10" db="EMBL/GenBank/DDBJ databases">
        <authorList>
            <person name="de Groot N.N."/>
        </authorList>
    </citation>
    <scope>NUCLEOTIDE SEQUENCE [LARGE SCALE GENOMIC DNA]</scope>
    <source>
        <strain evidence="3 4">DSM 22489</strain>
    </source>
</reference>